<dbReference type="GeneID" id="58717191"/>
<protein>
    <recommendedName>
        <fullName evidence="3">Nuclease SbcCD subunit C</fullName>
    </recommendedName>
</protein>
<name>A0A099W7E2_9LIST</name>
<feature type="coiled-coil region" evidence="4">
    <location>
        <begin position="577"/>
        <end position="649"/>
    </location>
</feature>
<evidence type="ECO:0000256" key="2">
    <source>
        <dbReference type="ARBA" id="ARBA00011322"/>
    </source>
</evidence>
<feature type="coiled-coil region" evidence="4">
    <location>
        <begin position="280"/>
        <end position="361"/>
    </location>
</feature>
<reference evidence="6 7" key="1">
    <citation type="submission" date="2014-05" db="EMBL/GenBank/DDBJ databases">
        <title>Novel Listeriaceae from food processing environments.</title>
        <authorList>
            <person name="den Bakker H.C."/>
        </authorList>
    </citation>
    <scope>NUCLEOTIDE SEQUENCE [LARGE SCALE GENOMIC DNA]</scope>
    <source>
        <strain evidence="6 7">FSL A5-0281</strain>
    </source>
</reference>
<evidence type="ECO:0000256" key="4">
    <source>
        <dbReference type="SAM" id="Coils"/>
    </source>
</evidence>
<dbReference type="Gene3D" id="3.40.50.300">
    <property type="entry name" value="P-loop containing nucleotide triphosphate hydrolases"/>
    <property type="match status" value="2"/>
</dbReference>
<comment type="caution">
    <text evidence="6">The sequence shown here is derived from an EMBL/GenBank/DDBJ whole genome shotgun (WGS) entry which is preliminary data.</text>
</comment>
<evidence type="ECO:0000313" key="6">
    <source>
        <dbReference type="EMBL" id="KGL41649.1"/>
    </source>
</evidence>
<accession>A0A099W7E2</accession>
<gene>
    <name evidence="6" type="ORF">EP57_07345</name>
</gene>
<evidence type="ECO:0000313" key="7">
    <source>
        <dbReference type="Proteomes" id="UP000029844"/>
    </source>
</evidence>
<dbReference type="STRING" id="1552123.EP57_07345"/>
<dbReference type="PANTHER" id="PTHR32114:SF2">
    <property type="entry name" value="ABC TRANSPORTER ABCH.3"/>
    <property type="match status" value="1"/>
</dbReference>
<dbReference type="InterPro" id="IPR038729">
    <property type="entry name" value="Rad50/SbcC_AAA"/>
</dbReference>
<evidence type="ECO:0000256" key="1">
    <source>
        <dbReference type="ARBA" id="ARBA00006930"/>
    </source>
</evidence>
<dbReference type="EMBL" id="JNFA01000019">
    <property type="protein sequence ID" value="KGL41649.1"/>
    <property type="molecule type" value="Genomic_DNA"/>
</dbReference>
<evidence type="ECO:0000259" key="5">
    <source>
        <dbReference type="Pfam" id="PF13476"/>
    </source>
</evidence>
<dbReference type="Pfam" id="PF13558">
    <property type="entry name" value="SbcC_Walker_B"/>
    <property type="match status" value="1"/>
</dbReference>
<dbReference type="OrthoDB" id="9795626at2"/>
<organism evidence="6 7">
    <name type="scientific">Listeria booriae</name>
    <dbReference type="NCBI Taxonomy" id="1552123"/>
    <lineage>
        <taxon>Bacteria</taxon>
        <taxon>Bacillati</taxon>
        <taxon>Bacillota</taxon>
        <taxon>Bacilli</taxon>
        <taxon>Bacillales</taxon>
        <taxon>Listeriaceae</taxon>
        <taxon>Listeria</taxon>
    </lineage>
</organism>
<comment type="similarity">
    <text evidence="1">Belongs to the SMC family. SbcC subfamily.</text>
</comment>
<keyword evidence="4" id="KW-0175">Coiled coil</keyword>
<dbReference type="Pfam" id="PF13476">
    <property type="entry name" value="AAA_23"/>
    <property type="match status" value="1"/>
</dbReference>
<dbReference type="AlphaFoldDB" id="A0A099W7E2"/>
<dbReference type="eggNOG" id="COG0419">
    <property type="taxonomic scope" value="Bacteria"/>
</dbReference>
<dbReference type="RefSeq" id="WP_052167600.1">
    <property type="nucleotide sequence ID" value="NZ_CBCSHQ010000005.1"/>
</dbReference>
<dbReference type="PANTHER" id="PTHR32114">
    <property type="entry name" value="ABC TRANSPORTER ABCH.3"/>
    <property type="match status" value="1"/>
</dbReference>
<evidence type="ECO:0000256" key="3">
    <source>
        <dbReference type="ARBA" id="ARBA00013368"/>
    </source>
</evidence>
<feature type="coiled-coil region" evidence="4">
    <location>
        <begin position="403"/>
        <end position="505"/>
    </location>
</feature>
<feature type="domain" description="Rad50/SbcC-type AAA" evidence="5">
    <location>
        <begin position="5"/>
        <end position="211"/>
    </location>
</feature>
<dbReference type="GO" id="GO:0016887">
    <property type="term" value="F:ATP hydrolysis activity"/>
    <property type="evidence" value="ECO:0007669"/>
    <property type="project" value="InterPro"/>
</dbReference>
<sequence>MRPLRLTMQAFGAYAREETIDFTELGQERIFVISGKTGAGKSTIFDAMTFALFGKANTNDREGFSVRSHFAKAEDLTEVRLEFLLRGTRYLIRRVPQQDVPKQRGEGMTTVTAKAELYELDGETEKLLASSVRDVGTKMAEIMQLTVDQFRQILMIPQGEFRELLVAESKEKEAILQRLARTHFYQAIEERLWQAQKEQEEQVRQLRAKTANVTRMVFDEETLSGKTAQDIALLFVTRIETEEEAGAVLQEQVAIAKEKAEIAAKNVTLAEEKMAEWAQLAELRLDKEKLERETAQILQEKEHIVWAKKAGAIIDQDALCLRLKQQLDEAELESQQAIVHLRDCEEALDVATREMTQQKELEPSYQAWLKEQEQLQIMEEKVNRALEVQQTITSENERKQAVAQDLERLVVNEKRVAERAEQLAKTRQHVHETQLKQATLKQKQAELQQQETLFAAEIKKKQQKQTLETTLEQLETSITIAQQEAEEAEKLFSKLEQDWQQEQAAQLALTLVDGEACPVCGALEHPMAATHTLSVSKEALDAAKEQFSLKKEALASLVMQQSQQKWQIEQLIFEVDVDGLEKLHQDCAAELQQLAEQQTELDVFLQKTADIEEQITANKTEAEVISGQQKELQSAYEEVQKTVATAETTHALLLEDVPEPFRNAKQFFERQQVLTAQIQAFETKQQTVETAYNHAKEQHVKATSSKDMTEKAAQKATEALATQRQVFKNIMMENGFADYATYRQATLSAEVLADKEAYVQAYEQKYHFVTERLKESEARLEGAEKPDLPQLQQQSTAAGQVYQEQTEQAIAQKETIRKLQTLAEQFQTTLAETKQAEEAYADVGYLADMARGKNDRRLTFERYVLATFLDTILLRANGRLKKMTNGRFQLIRKKEKSKGNVQSGLELEVYDEYTGLERHVKTLSGGESFKTSLALALALAEVVQEMSGGISLETMFIDEGFGTLDPESLDMAVECLLETQQSGRLVGIISHVPELKERISSRLEVTATNHGSTTKFHTQGQLTEIEVRT</sequence>
<keyword evidence="7" id="KW-1185">Reference proteome</keyword>
<proteinExistence type="inferred from homology"/>
<dbReference type="Proteomes" id="UP000029844">
    <property type="component" value="Unassembled WGS sequence"/>
</dbReference>
<dbReference type="InterPro" id="IPR027417">
    <property type="entry name" value="P-loop_NTPase"/>
</dbReference>
<comment type="subunit">
    <text evidence="2">Heterodimer of SbcC and SbcD.</text>
</comment>
<dbReference type="GO" id="GO:0006302">
    <property type="term" value="P:double-strand break repair"/>
    <property type="evidence" value="ECO:0007669"/>
    <property type="project" value="InterPro"/>
</dbReference>
<dbReference type="SUPFAM" id="SSF52540">
    <property type="entry name" value="P-loop containing nucleoside triphosphate hydrolases"/>
    <property type="match status" value="1"/>
</dbReference>